<organism evidence="2 3">
    <name type="scientific">Fulvimarina manganoxydans</name>
    <dbReference type="NCBI Taxonomy" id="937218"/>
    <lineage>
        <taxon>Bacteria</taxon>
        <taxon>Pseudomonadati</taxon>
        <taxon>Pseudomonadota</taxon>
        <taxon>Alphaproteobacteria</taxon>
        <taxon>Hyphomicrobiales</taxon>
        <taxon>Aurantimonadaceae</taxon>
        <taxon>Fulvimarina</taxon>
    </lineage>
</organism>
<feature type="region of interest" description="Disordered" evidence="1">
    <location>
        <begin position="154"/>
        <end position="174"/>
    </location>
</feature>
<name>A0A1W1Y7V0_9HYPH</name>
<evidence type="ECO:0000313" key="3">
    <source>
        <dbReference type="Proteomes" id="UP000192656"/>
    </source>
</evidence>
<evidence type="ECO:0008006" key="4">
    <source>
        <dbReference type="Google" id="ProtNLM"/>
    </source>
</evidence>
<feature type="compositionally biased region" description="Basic residues" evidence="1">
    <location>
        <begin position="155"/>
        <end position="174"/>
    </location>
</feature>
<evidence type="ECO:0000313" key="2">
    <source>
        <dbReference type="EMBL" id="SMC32205.1"/>
    </source>
</evidence>
<dbReference type="AlphaFoldDB" id="A0A1W1Y7V0"/>
<accession>A0A1W1Y7V0</accession>
<dbReference type="EMBL" id="FWXR01000001">
    <property type="protein sequence ID" value="SMC32205.1"/>
    <property type="molecule type" value="Genomic_DNA"/>
</dbReference>
<protein>
    <recommendedName>
        <fullName evidence="4">Mutator family transposase</fullName>
    </recommendedName>
</protein>
<sequence>MTADSTVSAFRHPDTIDDPLTTVLRDGARRLLAEAIEAEAAAFLAAMQEKRLSDGGARFVRHGHGPKRAIQTGIGPVPVKRAKVRDRGAGDGVGSERVTFTSAVLPASRDVARCVPRSDRRAIRSLRERSSRVRRTTSLDALLPVLYLRGLRRETSKRRSQPCSARTRRTFRRR</sequence>
<evidence type="ECO:0000256" key="1">
    <source>
        <dbReference type="SAM" id="MobiDB-lite"/>
    </source>
</evidence>
<gene>
    <name evidence="2" type="ORF">SAMN06297251_1013</name>
</gene>
<proteinExistence type="predicted"/>
<dbReference type="STRING" id="937218.SAMN06297251_1013"/>
<keyword evidence="3" id="KW-1185">Reference proteome</keyword>
<dbReference type="Proteomes" id="UP000192656">
    <property type="component" value="Unassembled WGS sequence"/>
</dbReference>
<reference evidence="2 3" key="1">
    <citation type="submission" date="2017-04" db="EMBL/GenBank/DDBJ databases">
        <authorList>
            <person name="Afonso C.L."/>
            <person name="Miller P.J."/>
            <person name="Scott M.A."/>
            <person name="Spackman E."/>
            <person name="Goraichik I."/>
            <person name="Dimitrov K.M."/>
            <person name="Suarez D.L."/>
            <person name="Swayne D.E."/>
        </authorList>
    </citation>
    <scope>NUCLEOTIDE SEQUENCE [LARGE SCALE GENOMIC DNA]</scope>
    <source>
        <strain evidence="2 3">CGMCC 1.10972</strain>
    </source>
</reference>